<evidence type="ECO:0000313" key="3">
    <source>
        <dbReference type="Proteomes" id="UP000276776"/>
    </source>
</evidence>
<dbReference type="InterPro" id="IPR036390">
    <property type="entry name" value="WH_DNA-bd_sf"/>
</dbReference>
<keyword evidence="3" id="KW-1185">Reference proteome</keyword>
<gene>
    <name evidence="2" type="ORF">TCLT_LOCUS828</name>
</gene>
<dbReference type="STRING" id="103827.A0A0N5CL49"/>
<proteinExistence type="predicted"/>
<dbReference type="AlphaFoldDB" id="A0A0N5CL49"/>
<evidence type="ECO:0000313" key="4">
    <source>
        <dbReference type="WBParaSite" id="TCLT_0000082701-mRNA-1"/>
    </source>
</evidence>
<dbReference type="EMBL" id="UYYF01000074">
    <property type="protein sequence ID" value="VDM95964.1"/>
    <property type="molecule type" value="Genomic_DNA"/>
</dbReference>
<reference evidence="2 3" key="2">
    <citation type="submission" date="2018-11" db="EMBL/GenBank/DDBJ databases">
        <authorList>
            <consortium name="Pathogen Informatics"/>
        </authorList>
    </citation>
    <scope>NUCLEOTIDE SEQUENCE [LARGE SCALE GENOMIC DNA]</scope>
</reference>
<protein>
    <submittedName>
        <fullName evidence="4">CSN8_PSD8_EIF3K domain-containing protein</fullName>
    </submittedName>
</protein>
<name>A0A0N5CL49_THECL</name>
<accession>A0A0N5CL49</accession>
<dbReference type="Proteomes" id="UP000276776">
    <property type="component" value="Unassembled WGS sequence"/>
</dbReference>
<dbReference type="WBParaSite" id="TCLT_0000082701-mRNA-1">
    <property type="protein sequence ID" value="TCLT_0000082701-mRNA-1"/>
    <property type="gene ID" value="TCLT_0000082701"/>
</dbReference>
<sequence>MHNVCIVQASSPLIMKLKSFENRELQPNENDVDVDFFSQLLIFYMIKEDWTKARQCRLRAEASVTNAKMNTLLLICRHLEECNTGAALHLIKNASFDCPIKDLIMELEKGIMLSILRMVEHVYLNIEAVKLAEMFDAESNDELQKILDEVGWVQEDGYVIPKMTSELKTKLSELDPLHQGRVSPTFSSVNKKKVKEPVDINKLVEYATFLEVDT</sequence>
<dbReference type="OrthoDB" id="5787224at2759"/>
<organism evidence="4">
    <name type="scientific">Thelazia callipaeda</name>
    <name type="common">Oriental eyeworm</name>
    <name type="synonym">Parasitic nematode</name>
    <dbReference type="NCBI Taxonomy" id="103827"/>
    <lineage>
        <taxon>Eukaryota</taxon>
        <taxon>Metazoa</taxon>
        <taxon>Ecdysozoa</taxon>
        <taxon>Nematoda</taxon>
        <taxon>Chromadorea</taxon>
        <taxon>Rhabditida</taxon>
        <taxon>Spirurina</taxon>
        <taxon>Spiruromorpha</taxon>
        <taxon>Thelazioidea</taxon>
        <taxon>Thelaziidae</taxon>
        <taxon>Thelazia</taxon>
    </lineage>
</organism>
<dbReference type="SUPFAM" id="SSF46785">
    <property type="entry name" value="Winged helix' DNA-binding domain"/>
    <property type="match status" value="1"/>
</dbReference>
<feature type="domain" description="CSN8/PSMD8/EIF3K" evidence="1">
    <location>
        <begin position="35"/>
        <end position="168"/>
    </location>
</feature>
<dbReference type="InterPro" id="IPR033464">
    <property type="entry name" value="CSN8_PSD8_EIF3K"/>
</dbReference>
<reference evidence="4" key="1">
    <citation type="submission" date="2017-02" db="UniProtKB">
        <authorList>
            <consortium name="WormBaseParasite"/>
        </authorList>
    </citation>
    <scope>IDENTIFICATION</scope>
</reference>
<evidence type="ECO:0000313" key="2">
    <source>
        <dbReference type="EMBL" id="VDM95964.1"/>
    </source>
</evidence>
<evidence type="ECO:0000259" key="1">
    <source>
        <dbReference type="Pfam" id="PF10075"/>
    </source>
</evidence>
<dbReference type="Pfam" id="PF10075">
    <property type="entry name" value="CSN8_PSD8_EIF3K"/>
    <property type="match status" value="1"/>
</dbReference>